<name>A0A074MAR1_ERYLO</name>
<dbReference type="eggNOG" id="ENOG502ZY6X">
    <property type="taxonomic scope" value="Bacteria"/>
</dbReference>
<accession>A0A074MAR1</accession>
<keyword evidence="2" id="KW-1185">Reference proteome</keyword>
<evidence type="ECO:0000313" key="2">
    <source>
        <dbReference type="Proteomes" id="UP000027647"/>
    </source>
</evidence>
<evidence type="ECO:0000313" key="1">
    <source>
        <dbReference type="EMBL" id="KEO88928.1"/>
    </source>
</evidence>
<dbReference type="EMBL" id="JMIW01000007">
    <property type="protein sequence ID" value="KEO88928.1"/>
    <property type="molecule type" value="Genomic_DNA"/>
</dbReference>
<protein>
    <submittedName>
        <fullName evidence="1">Uncharacterized protein</fullName>
    </submittedName>
</protein>
<comment type="caution">
    <text evidence="1">The sequence shown here is derived from an EMBL/GenBank/DDBJ whole genome shotgun (WGS) entry which is preliminary data.</text>
</comment>
<dbReference type="AlphaFoldDB" id="A0A074MAR1"/>
<gene>
    <name evidence="1" type="ORF">EH31_15990</name>
</gene>
<dbReference type="STRING" id="1044.EH31_15990"/>
<reference evidence="1 2" key="1">
    <citation type="submission" date="2014-04" db="EMBL/GenBank/DDBJ databases">
        <title>A comprehensive comparison of genomes of Erythrobacter spp. strains.</title>
        <authorList>
            <person name="Zheng Q."/>
        </authorList>
    </citation>
    <scope>NUCLEOTIDE SEQUENCE [LARGE SCALE GENOMIC DNA]</scope>
    <source>
        <strain evidence="1 2">DSM 6997</strain>
    </source>
</reference>
<sequence length="72" mass="7992">MRLSAEGGQKMGDLILNYRACGAECREDWLRMLANENGLPFGTVCRLAEELGEQEDFGELVDICERGGRAVQ</sequence>
<organism evidence="1 2">
    <name type="scientific">Erythrobacter longus</name>
    <dbReference type="NCBI Taxonomy" id="1044"/>
    <lineage>
        <taxon>Bacteria</taxon>
        <taxon>Pseudomonadati</taxon>
        <taxon>Pseudomonadota</taxon>
        <taxon>Alphaproteobacteria</taxon>
        <taxon>Sphingomonadales</taxon>
        <taxon>Erythrobacteraceae</taxon>
        <taxon>Erythrobacter/Porphyrobacter group</taxon>
        <taxon>Erythrobacter</taxon>
    </lineage>
</organism>
<proteinExistence type="predicted"/>
<dbReference type="Proteomes" id="UP000027647">
    <property type="component" value="Unassembled WGS sequence"/>
</dbReference>